<dbReference type="Gene3D" id="3.10.105.10">
    <property type="entry name" value="Dipeptide-binding Protein, Domain 3"/>
    <property type="match status" value="1"/>
</dbReference>
<dbReference type="GO" id="GO:0042597">
    <property type="term" value="C:periplasmic space"/>
    <property type="evidence" value="ECO:0007669"/>
    <property type="project" value="UniProtKB-ARBA"/>
</dbReference>
<dbReference type="InterPro" id="IPR039424">
    <property type="entry name" value="SBP_5"/>
</dbReference>
<keyword evidence="3 5" id="KW-0732">Signal</keyword>
<organism evidence="7 8">
    <name type="scientific">Salipaludibacillus keqinensis</name>
    <dbReference type="NCBI Taxonomy" id="2045207"/>
    <lineage>
        <taxon>Bacteria</taxon>
        <taxon>Bacillati</taxon>
        <taxon>Bacillota</taxon>
        <taxon>Bacilli</taxon>
        <taxon>Bacillales</taxon>
        <taxon>Bacillaceae</taxon>
    </lineage>
</organism>
<reference evidence="7 8" key="1">
    <citation type="submission" date="2017-10" db="EMBL/GenBank/DDBJ databases">
        <title>Bacillus sp. nov., a halophilic bacterium isolated from a Keqin Lake.</title>
        <authorList>
            <person name="Wang H."/>
        </authorList>
    </citation>
    <scope>NUCLEOTIDE SEQUENCE [LARGE SCALE GENOMIC DNA]</scope>
    <source>
        <strain evidence="7 8">KQ-12</strain>
    </source>
</reference>
<gene>
    <name evidence="7" type="ORF">CR194_05825</name>
</gene>
<dbReference type="GO" id="GO:1904680">
    <property type="term" value="F:peptide transmembrane transporter activity"/>
    <property type="evidence" value="ECO:0007669"/>
    <property type="project" value="TreeGrafter"/>
</dbReference>
<dbReference type="GO" id="GO:0015833">
    <property type="term" value="P:peptide transport"/>
    <property type="evidence" value="ECO:0007669"/>
    <property type="project" value="TreeGrafter"/>
</dbReference>
<feature type="compositionally biased region" description="Low complexity" evidence="4">
    <location>
        <begin position="38"/>
        <end position="54"/>
    </location>
</feature>
<dbReference type="Pfam" id="PF00496">
    <property type="entry name" value="SBP_bac_5"/>
    <property type="match status" value="1"/>
</dbReference>
<dbReference type="Gene3D" id="3.90.76.10">
    <property type="entry name" value="Dipeptide-binding Protein, Domain 1"/>
    <property type="match status" value="1"/>
</dbReference>
<evidence type="ECO:0000256" key="4">
    <source>
        <dbReference type="SAM" id="MobiDB-lite"/>
    </source>
</evidence>
<dbReference type="InterPro" id="IPR030678">
    <property type="entry name" value="Peptide/Ni-bd"/>
</dbReference>
<evidence type="ECO:0000256" key="1">
    <source>
        <dbReference type="ARBA" id="ARBA00005695"/>
    </source>
</evidence>
<evidence type="ECO:0000256" key="2">
    <source>
        <dbReference type="ARBA" id="ARBA00022448"/>
    </source>
</evidence>
<dbReference type="PANTHER" id="PTHR30290">
    <property type="entry name" value="PERIPLASMIC BINDING COMPONENT OF ABC TRANSPORTER"/>
    <property type="match status" value="1"/>
</dbReference>
<feature type="signal peptide" evidence="5">
    <location>
        <begin position="1"/>
        <end position="20"/>
    </location>
</feature>
<keyword evidence="8" id="KW-1185">Reference proteome</keyword>
<sequence length="582" mass="64759">MGMRKAWLLLLALVFVVGLAACGNNNEPVDAGENNDEVNAGNNDVEGANNNAEEANNDEANNDGNNTNNEANNETMAEDQTLIFARGGDSVSLDYASVTDGESSRVTQQIYESLLQFDEDSFEIGPGLAEDWDVEDDGLRFVFHLREGVTFHDGTDFNADAVKLNFERWANPDHEYHFADEGYAYSVYGTQFGGFEGDDGHVIEEINVLGDYEIEFVLRERLGSFLQNMGMSYFAITSPAAFEEYGSSINENPVGTGPFKFISWSKDDSIVLEKNEDYWQEGLPKLDSVIFQVIPDNSARLTALRSGEIDIMDGLNPDDVEAIEGEPGITMFERATNNIGYLGFNADKEPFDDPVLRRALNHAIDKESLIAVLYAGLAEPAKNIIPPLYLGYNDNIEPYEYDPELAQELLEEAGYGDGLEFDLWTMPVARPYMPDPQRAAEVMQANFADIGVTANIVSMEWATYLERTEQGEQDLFMLGWSGTNGDPDYFFGNLLHSDAIPGGNRNFYRNDEVDALLDQAKTSIDEEERAELYEQAQEIIHEDAPMIPLVHSIPVLAGNERVKNYVPHLSTSEPLTHVELAE</sequence>
<feature type="chain" id="PRO_5038720604" evidence="5">
    <location>
        <begin position="21"/>
        <end position="582"/>
    </location>
</feature>
<dbReference type="OrthoDB" id="9796817at2"/>
<evidence type="ECO:0000259" key="6">
    <source>
        <dbReference type="Pfam" id="PF00496"/>
    </source>
</evidence>
<proteinExistence type="inferred from homology"/>
<dbReference type="RefSeq" id="WP_110608666.1">
    <property type="nucleotide sequence ID" value="NZ_PDOD01000001.1"/>
</dbReference>
<dbReference type="Proteomes" id="UP000248214">
    <property type="component" value="Unassembled WGS sequence"/>
</dbReference>
<dbReference type="PROSITE" id="PS51257">
    <property type="entry name" value="PROKAR_LIPOPROTEIN"/>
    <property type="match status" value="1"/>
</dbReference>
<feature type="compositionally biased region" description="Low complexity" evidence="4">
    <location>
        <begin position="62"/>
        <end position="72"/>
    </location>
</feature>
<evidence type="ECO:0000256" key="3">
    <source>
        <dbReference type="ARBA" id="ARBA00022729"/>
    </source>
</evidence>
<dbReference type="PANTHER" id="PTHR30290:SF9">
    <property type="entry name" value="OLIGOPEPTIDE-BINDING PROTEIN APPA"/>
    <property type="match status" value="1"/>
</dbReference>
<dbReference type="Gene3D" id="3.40.190.10">
    <property type="entry name" value="Periplasmic binding protein-like II"/>
    <property type="match status" value="1"/>
</dbReference>
<dbReference type="SUPFAM" id="SSF53850">
    <property type="entry name" value="Periplasmic binding protein-like II"/>
    <property type="match status" value="1"/>
</dbReference>
<accession>A0A323TJB2</accession>
<dbReference type="PIRSF" id="PIRSF002741">
    <property type="entry name" value="MppA"/>
    <property type="match status" value="1"/>
</dbReference>
<dbReference type="CDD" id="cd08493">
    <property type="entry name" value="PBP2_DppA_like"/>
    <property type="match status" value="1"/>
</dbReference>
<dbReference type="GO" id="GO:0043190">
    <property type="term" value="C:ATP-binding cassette (ABC) transporter complex"/>
    <property type="evidence" value="ECO:0007669"/>
    <property type="project" value="InterPro"/>
</dbReference>
<dbReference type="AlphaFoldDB" id="A0A323TJB2"/>
<feature type="domain" description="Solute-binding protein family 5" evidence="6">
    <location>
        <begin position="123"/>
        <end position="499"/>
    </location>
</feature>
<keyword evidence="2" id="KW-0813">Transport</keyword>
<feature type="region of interest" description="Disordered" evidence="4">
    <location>
        <begin position="28"/>
        <end position="72"/>
    </location>
</feature>
<evidence type="ECO:0000256" key="5">
    <source>
        <dbReference type="SAM" id="SignalP"/>
    </source>
</evidence>
<evidence type="ECO:0000313" key="8">
    <source>
        <dbReference type="Proteomes" id="UP000248214"/>
    </source>
</evidence>
<comment type="similarity">
    <text evidence="1">Belongs to the bacterial solute-binding protein 5 family.</text>
</comment>
<dbReference type="EMBL" id="PDOD01000001">
    <property type="protein sequence ID" value="PYZ95031.1"/>
    <property type="molecule type" value="Genomic_DNA"/>
</dbReference>
<name>A0A323TJB2_9BACI</name>
<dbReference type="InterPro" id="IPR000914">
    <property type="entry name" value="SBP_5_dom"/>
</dbReference>
<comment type="caution">
    <text evidence="7">The sequence shown here is derived from an EMBL/GenBank/DDBJ whole genome shotgun (WGS) entry which is preliminary data.</text>
</comment>
<protein>
    <submittedName>
        <fullName evidence="7">ABC transporter substrate-binding protein</fullName>
    </submittedName>
</protein>
<evidence type="ECO:0000313" key="7">
    <source>
        <dbReference type="EMBL" id="PYZ95031.1"/>
    </source>
</evidence>